<evidence type="ECO:0000313" key="2">
    <source>
        <dbReference type="EMBL" id="VBA56399.1"/>
    </source>
</evidence>
<name>A0A498R2V4_9MYCO</name>
<organism evidence="2 3">
    <name type="scientific">Mycobacterium pseudokansasii</name>
    <dbReference type="NCBI Taxonomy" id="2341080"/>
    <lineage>
        <taxon>Bacteria</taxon>
        <taxon>Bacillati</taxon>
        <taxon>Actinomycetota</taxon>
        <taxon>Actinomycetes</taxon>
        <taxon>Mycobacteriales</taxon>
        <taxon>Mycobacteriaceae</taxon>
        <taxon>Mycobacterium</taxon>
    </lineage>
</organism>
<dbReference type="Proteomes" id="UP000268285">
    <property type="component" value="Unassembled WGS sequence"/>
</dbReference>
<keyword evidence="1" id="KW-1133">Transmembrane helix</keyword>
<reference evidence="2 3" key="1">
    <citation type="submission" date="2018-09" db="EMBL/GenBank/DDBJ databases">
        <authorList>
            <person name="Tagini F."/>
        </authorList>
    </citation>
    <scope>NUCLEOTIDE SEQUENCE [LARGE SCALE GENOMIC DNA]</scope>
    <source>
        <strain evidence="2 3">MK142</strain>
    </source>
</reference>
<dbReference type="AlphaFoldDB" id="A0A498R2V4"/>
<accession>A0A498R2V4</accession>
<evidence type="ECO:0000256" key="1">
    <source>
        <dbReference type="SAM" id="Phobius"/>
    </source>
</evidence>
<sequence>MILFVGFFVVVLAATVIFFVVYGRRGLGQRRRNFTM</sequence>
<gene>
    <name evidence="2" type="ORF">LAUMK142_05531</name>
</gene>
<proteinExistence type="predicted"/>
<keyword evidence="3" id="KW-1185">Reference proteome</keyword>
<evidence type="ECO:0000313" key="3">
    <source>
        <dbReference type="Proteomes" id="UP000268285"/>
    </source>
</evidence>
<keyword evidence="1" id="KW-0472">Membrane</keyword>
<feature type="transmembrane region" description="Helical" evidence="1">
    <location>
        <begin position="6"/>
        <end position="23"/>
    </location>
</feature>
<dbReference type="EMBL" id="UPHU01000001">
    <property type="protein sequence ID" value="VBA56399.1"/>
    <property type="molecule type" value="Genomic_DNA"/>
</dbReference>
<protein>
    <submittedName>
        <fullName evidence="2">Uncharacterized protein</fullName>
    </submittedName>
</protein>
<keyword evidence="1" id="KW-0812">Transmembrane</keyword>